<keyword evidence="9" id="KW-1185">Reference proteome</keyword>
<evidence type="ECO:0000256" key="4">
    <source>
        <dbReference type="ARBA" id="ARBA00022729"/>
    </source>
</evidence>
<evidence type="ECO:0000313" key="9">
    <source>
        <dbReference type="Proteomes" id="UP000321734"/>
    </source>
</evidence>
<dbReference type="CDD" id="cd00603">
    <property type="entry name" value="IPT_PCSR"/>
    <property type="match status" value="1"/>
</dbReference>
<dbReference type="Gene3D" id="2.60.40.10">
    <property type="entry name" value="Immunoglobulins"/>
    <property type="match status" value="2"/>
</dbReference>
<reference evidence="8 9" key="1">
    <citation type="submission" date="2019-08" db="EMBL/GenBank/DDBJ databases">
        <title>Genome sequence of Gelidibacter salicanalis IC162T.</title>
        <authorList>
            <person name="Bowman J.P."/>
        </authorList>
    </citation>
    <scope>NUCLEOTIDE SEQUENCE [LARGE SCALE GENOMIC DNA]</scope>
    <source>
        <strain evidence="8 9">IC162</strain>
    </source>
</reference>
<dbReference type="NCBIfam" id="TIGR04183">
    <property type="entry name" value="Por_Secre_tail"/>
    <property type="match status" value="1"/>
</dbReference>
<accession>A0A5C7AJL0</accession>
<evidence type="ECO:0000256" key="3">
    <source>
        <dbReference type="ARBA" id="ARBA00022490"/>
    </source>
</evidence>
<dbReference type="NCBIfam" id="NF012200">
    <property type="entry name" value="choice_anch_D"/>
    <property type="match status" value="1"/>
</dbReference>
<dbReference type="InterPro" id="IPR002909">
    <property type="entry name" value="IPT_dom"/>
</dbReference>
<dbReference type="Proteomes" id="UP000321734">
    <property type="component" value="Unassembled WGS sequence"/>
</dbReference>
<keyword evidence="5" id="KW-0969">Cilium</keyword>
<dbReference type="SUPFAM" id="SSF81296">
    <property type="entry name" value="E set domains"/>
    <property type="match status" value="1"/>
</dbReference>
<dbReference type="InterPro" id="IPR053879">
    <property type="entry name" value="HYDIN_VesB_CFA65-like_Ig"/>
</dbReference>
<dbReference type="RefSeq" id="WP_146892722.1">
    <property type="nucleotide sequence ID" value="NZ_VORX01000003.1"/>
</dbReference>
<feature type="domain" description="LTD" evidence="7">
    <location>
        <begin position="219"/>
        <end position="337"/>
    </location>
</feature>
<evidence type="ECO:0000256" key="1">
    <source>
        <dbReference type="ARBA" id="ARBA00004138"/>
    </source>
</evidence>
<name>A0A5C7AJL0_9FLAO</name>
<dbReference type="EMBL" id="VORX01000003">
    <property type="protein sequence ID" value="TXE08611.1"/>
    <property type="molecule type" value="Genomic_DNA"/>
</dbReference>
<comment type="subcellular location">
    <subcellularLocation>
        <location evidence="1">Cell projection</location>
        <location evidence="1">Cilium</location>
    </subcellularLocation>
    <subcellularLocation>
        <location evidence="2">Cytoplasm</location>
    </subcellularLocation>
</comment>
<dbReference type="InterPro" id="IPR014756">
    <property type="entry name" value="Ig_E-set"/>
</dbReference>
<evidence type="ECO:0000256" key="6">
    <source>
        <dbReference type="ARBA" id="ARBA00023273"/>
    </source>
</evidence>
<gene>
    <name evidence="8" type="ORF">ES711_08925</name>
</gene>
<dbReference type="Pfam" id="PF01833">
    <property type="entry name" value="TIG"/>
    <property type="match status" value="1"/>
</dbReference>
<protein>
    <submittedName>
        <fullName evidence="8">Choice-of-anchor D domain-containing protein</fullName>
    </submittedName>
</protein>
<dbReference type="Pfam" id="PF22544">
    <property type="entry name" value="HYDIN_VesB_CFA65-like_Ig"/>
    <property type="match status" value="1"/>
</dbReference>
<dbReference type="InterPro" id="IPR026444">
    <property type="entry name" value="Secre_tail"/>
</dbReference>
<comment type="caution">
    <text evidence="8">The sequence shown here is derived from an EMBL/GenBank/DDBJ whole genome shotgun (WGS) entry which is preliminary data.</text>
</comment>
<dbReference type="OrthoDB" id="1652165at2"/>
<dbReference type="GO" id="GO:0005737">
    <property type="term" value="C:cytoplasm"/>
    <property type="evidence" value="ECO:0007669"/>
    <property type="project" value="UniProtKB-SubCell"/>
</dbReference>
<evidence type="ECO:0000256" key="5">
    <source>
        <dbReference type="ARBA" id="ARBA00023069"/>
    </source>
</evidence>
<proteinExistence type="predicted"/>
<dbReference type="InterPro" id="IPR013783">
    <property type="entry name" value="Ig-like_fold"/>
</dbReference>
<dbReference type="PROSITE" id="PS51841">
    <property type="entry name" value="LTD"/>
    <property type="match status" value="1"/>
</dbReference>
<evidence type="ECO:0000256" key="2">
    <source>
        <dbReference type="ARBA" id="ARBA00004496"/>
    </source>
</evidence>
<organism evidence="8 9">
    <name type="scientific">Gelidibacter salicanalis</name>
    <dbReference type="NCBI Taxonomy" id="291193"/>
    <lineage>
        <taxon>Bacteria</taxon>
        <taxon>Pseudomonadati</taxon>
        <taxon>Bacteroidota</taxon>
        <taxon>Flavobacteriia</taxon>
        <taxon>Flavobacteriales</taxon>
        <taxon>Flavobacteriaceae</taxon>
        <taxon>Gelidibacter</taxon>
    </lineage>
</organism>
<dbReference type="InterPro" id="IPR001322">
    <property type="entry name" value="Lamin_tail_dom"/>
</dbReference>
<evidence type="ECO:0000313" key="8">
    <source>
        <dbReference type="EMBL" id="TXE08611.1"/>
    </source>
</evidence>
<keyword evidence="3" id="KW-0963">Cytoplasm</keyword>
<keyword evidence="6" id="KW-0966">Cell projection</keyword>
<dbReference type="AlphaFoldDB" id="A0A5C7AJL0"/>
<evidence type="ECO:0000259" key="7">
    <source>
        <dbReference type="PROSITE" id="PS51841"/>
    </source>
</evidence>
<keyword evidence="4" id="KW-0732">Signal</keyword>
<sequence length="1105" mass="119904">MDKLNLVLFASLSFAFSAVGQIPEIKVEGNVGTFPEIVNGDSNPQGTDNTLFAAQFIGATQSKSYRIRNLGNGDLRITKVNVIGVNSSDFTITVVPESVIAPQTFSLFEIQFSPLAAGVRNAIVSIINDDSDENPYTFAVRGTGRCMSSSTALTPRSGPSGTLVTLNGSNFGPTTSATINGKAMQVHVINSNTVQALIPVGAATGNIRVVDDLGCTSISPFTVIDSSIGGCEGSSTLSDLIISEVTDATAGGLSYIEIYNGTGTSIALENYALGIYHNGAANPTNTIKLNAVNLAHNALYVLAVGITNSPTASNTCPQLGGNGQLARQMSTLVGINKKDGEHDVFRLLKSNNTVVVDEFGVYLDKNWMDATIITGDRGFNFRRLPSASKLPNANFNLADWNIIDWVGSGESSCKTNDYSNIGIFDFSGGAAPQITHQPLVLASKCAVFASLTVAAQEGILGGFPLAYQWFYNAPNSTDWHEIQPMDSSYSGQQHSTLNILSLENRNGYQYYAQVRENSATCYKSSTVIPIHIEQSSWNGQHWFPTAPNNNTLTIMNDNYSTGASNPSFTTCSLVVKSGYTLTITDDHYVEVLTDVVVKGLSPEAFGKIVIDTKGAFIQRGDGNAAGTFTLHDHGTAVVNKSTPLKQKWYTYTYWSSPVRHMLVENALNMALPNRRFYFEASNYLDTNGDNIDDNGDDWQLATGRMIPGVGYAATSKSTNIPFPRIDETTFIGPFNTGNIETPIITNSFPTDNDWNLIGNPYPSAIHFDMLHQENNTVIDGAAYLWSQFSPPLASNPGNQVLNFNSADYAIITTGSGNTAGASKIMPTNFIPSGQGFFVKGIHNGGTLTFKNSMRMADHTSNAQFFRDDMTPVANKLWINLTSDTGLFNQILVAYVEGATDDFDGFTYDAERLALSVGASIHTLIPNRTQTYAIQGKAPSSLTSEEVIPIAFQTTLSQPTVYRLSVAQTQGSFFDDHHLQLQDNLLERSHTLSNSDYSFTSAAGVFKDRFEIHFKSLTLASEAPITLTEELIINELSNGHVQFSIGQHLTIKSVEIIDLLGRIVHSFKANKHTEIYDLKHISQAVYIARVVLSNDRVVTKRILKRT</sequence>